<dbReference type="InterPro" id="IPR001138">
    <property type="entry name" value="Zn2Cys6_DnaBD"/>
</dbReference>
<evidence type="ECO:0000313" key="4">
    <source>
        <dbReference type="EMBL" id="KAH7325732.1"/>
    </source>
</evidence>
<dbReference type="GO" id="GO:0008270">
    <property type="term" value="F:zinc ion binding"/>
    <property type="evidence" value="ECO:0007669"/>
    <property type="project" value="InterPro"/>
</dbReference>
<evidence type="ECO:0000256" key="2">
    <source>
        <dbReference type="SAM" id="MobiDB-lite"/>
    </source>
</evidence>
<feature type="domain" description="Zn(2)-C6 fungal-type" evidence="3">
    <location>
        <begin position="36"/>
        <end position="70"/>
    </location>
</feature>
<dbReference type="PROSITE" id="PS00463">
    <property type="entry name" value="ZN2_CY6_FUNGAL_1"/>
    <property type="match status" value="1"/>
</dbReference>
<proteinExistence type="predicted"/>
<accession>A0A8K0SXA4</accession>
<feature type="region of interest" description="Disordered" evidence="2">
    <location>
        <begin position="258"/>
        <end position="323"/>
    </location>
</feature>
<feature type="compositionally biased region" description="Low complexity" evidence="2">
    <location>
        <begin position="266"/>
        <end position="279"/>
    </location>
</feature>
<reference evidence="4" key="1">
    <citation type="journal article" date="2021" name="Nat. Commun.">
        <title>Genetic determinants of endophytism in the Arabidopsis root mycobiome.</title>
        <authorList>
            <person name="Mesny F."/>
            <person name="Miyauchi S."/>
            <person name="Thiergart T."/>
            <person name="Pickel B."/>
            <person name="Atanasova L."/>
            <person name="Karlsson M."/>
            <person name="Huettel B."/>
            <person name="Barry K.W."/>
            <person name="Haridas S."/>
            <person name="Chen C."/>
            <person name="Bauer D."/>
            <person name="Andreopoulos W."/>
            <person name="Pangilinan J."/>
            <person name="LaButti K."/>
            <person name="Riley R."/>
            <person name="Lipzen A."/>
            <person name="Clum A."/>
            <person name="Drula E."/>
            <person name="Henrissat B."/>
            <person name="Kohler A."/>
            <person name="Grigoriev I.V."/>
            <person name="Martin F.M."/>
            <person name="Hacquard S."/>
        </authorList>
    </citation>
    <scope>NUCLEOTIDE SEQUENCE</scope>
    <source>
        <strain evidence="4">MPI-CAGE-CH-0235</strain>
    </source>
</reference>
<sequence length="440" mass="46617">MTYSPQEMRGGPPSGPPSDRDSVDDSPSQRKRIAVACGRCRKRKIRCTGDSGTGEPCQNCKTSGYQPCQFLRVSSQETSFNGEGVSHAFELNPPYQTHGAPTLSNILPTLNPYMDSITSASPDGMAYRSSSASSGAVGYPYAASSSSSRHRPHAQAQHYYPLGFPPASAYTEDQSPEYPVYPSYPSVHEPSYMMGGSYRMNTGAARPGTAMYIEPDPNYGYGAGSRAGGLTHRSTAHAAAGDSSSDYVFHGVDAMSSSLSNSTGNGRLSPLSGLPRLSSTLDTVPQHQHSLRNDSTSPSYIRQVPSQSSIRSAASPETSPTGFGSFDSSYPMAASAMRGGHSGLYTTSGAAGSASATDHVVSGTHHRATLPDLTYRYTDTTRQPAAGSAGELGMANETAAYMANHDHHQHNAHISYMVPSNDNNVDSDLAADRKVIRSTL</sequence>
<protein>
    <recommendedName>
        <fullName evidence="3">Zn(2)-C6 fungal-type domain-containing protein</fullName>
    </recommendedName>
</protein>
<dbReference type="Pfam" id="PF00172">
    <property type="entry name" value="Zn_clus"/>
    <property type="match status" value="1"/>
</dbReference>
<comment type="caution">
    <text evidence="4">The sequence shown here is derived from an EMBL/GenBank/DDBJ whole genome shotgun (WGS) entry which is preliminary data.</text>
</comment>
<dbReference type="SMART" id="SM00066">
    <property type="entry name" value="GAL4"/>
    <property type="match status" value="1"/>
</dbReference>
<keyword evidence="5" id="KW-1185">Reference proteome</keyword>
<dbReference type="EMBL" id="JAGPNK010000002">
    <property type="protein sequence ID" value="KAH7325732.1"/>
    <property type="molecule type" value="Genomic_DNA"/>
</dbReference>
<keyword evidence="1" id="KW-0539">Nucleus</keyword>
<dbReference type="Gene3D" id="4.10.240.10">
    <property type="entry name" value="Zn(2)-C6 fungal-type DNA-binding domain"/>
    <property type="match status" value="1"/>
</dbReference>
<dbReference type="PROSITE" id="PS50048">
    <property type="entry name" value="ZN2_CY6_FUNGAL_2"/>
    <property type="match status" value="1"/>
</dbReference>
<evidence type="ECO:0000259" key="3">
    <source>
        <dbReference type="PROSITE" id="PS50048"/>
    </source>
</evidence>
<feature type="region of interest" description="Disordered" evidence="2">
    <location>
        <begin position="1"/>
        <end position="30"/>
    </location>
</feature>
<dbReference type="OrthoDB" id="5394557at2759"/>
<dbReference type="Proteomes" id="UP000813444">
    <property type="component" value="Unassembled WGS sequence"/>
</dbReference>
<name>A0A8K0SXA4_9HYPO</name>
<dbReference type="CDD" id="cd00067">
    <property type="entry name" value="GAL4"/>
    <property type="match status" value="1"/>
</dbReference>
<dbReference type="GO" id="GO:0000981">
    <property type="term" value="F:DNA-binding transcription factor activity, RNA polymerase II-specific"/>
    <property type="evidence" value="ECO:0007669"/>
    <property type="project" value="InterPro"/>
</dbReference>
<gene>
    <name evidence="4" type="ORF">B0I35DRAFT_474474</name>
</gene>
<dbReference type="AlphaFoldDB" id="A0A8K0SXA4"/>
<evidence type="ECO:0000313" key="5">
    <source>
        <dbReference type="Proteomes" id="UP000813444"/>
    </source>
</evidence>
<dbReference type="InterPro" id="IPR036864">
    <property type="entry name" value="Zn2-C6_fun-type_DNA-bd_sf"/>
</dbReference>
<dbReference type="SUPFAM" id="SSF57701">
    <property type="entry name" value="Zn2/Cys6 DNA-binding domain"/>
    <property type="match status" value="1"/>
</dbReference>
<feature type="compositionally biased region" description="Polar residues" evidence="2">
    <location>
        <begin position="280"/>
        <end position="323"/>
    </location>
</feature>
<organism evidence="4 5">
    <name type="scientific">Stachybotrys elegans</name>
    <dbReference type="NCBI Taxonomy" id="80388"/>
    <lineage>
        <taxon>Eukaryota</taxon>
        <taxon>Fungi</taxon>
        <taxon>Dikarya</taxon>
        <taxon>Ascomycota</taxon>
        <taxon>Pezizomycotina</taxon>
        <taxon>Sordariomycetes</taxon>
        <taxon>Hypocreomycetidae</taxon>
        <taxon>Hypocreales</taxon>
        <taxon>Stachybotryaceae</taxon>
        <taxon>Stachybotrys</taxon>
    </lineage>
</organism>
<evidence type="ECO:0000256" key="1">
    <source>
        <dbReference type="ARBA" id="ARBA00023242"/>
    </source>
</evidence>